<evidence type="ECO:0000256" key="2">
    <source>
        <dbReference type="SAM" id="MobiDB-lite"/>
    </source>
</evidence>
<keyword evidence="5" id="KW-1185">Reference proteome</keyword>
<dbReference type="AlphaFoldDB" id="A0AAD5U9Q1"/>
<dbReference type="Proteomes" id="UP001210925">
    <property type="component" value="Unassembled WGS sequence"/>
</dbReference>
<dbReference type="Gene3D" id="3.30.160.60">
    <property type="entry name" value="Classic Zinc Finger"/>
    <property type="match status" value="1"/>
</dbReference>
<evidence type="ECO:0000259" key="3">
    <source>
        <dbReference type="PROSITE" id="PS50157"/>
    </source>
</evidence>
<evidence type="ECO:0000313" key="4">
    <source>
        <dbReference type="EMBL" id="KAJ3251813.1"/>
    </source>
</evidence>
<reference evidence="4" key="1">
    <citation type="submission" date="2020-05" db="EMBL/GenBank/DDBJ databases">
        <title>Phylogenomic resolution of chytrid fungi.</title>
        <authorList>
            <person name="Stajich J.E."/>
            <person name="Amses K."/>
            <person name="Simmons R."/>
            <person name="Seto K."/>
            <person name="Myers J."/>
            <person name="Bonds A."/>
            <person name="Quandt C.A."/>
            <person name="Barry K."/>
            <person name="Liu P."/>
            <person name="Grigoriev I."/>
            <person name="Longcore J.E."/>
            <person name="James T.Y."/>
        </authorList>
    </citation>
    <scope>NUCLEOTIDE SEQUENCE</scope>
    <source>
        <strain evidence="4">PLAUS21</strain>
    </source>
</reference>
<dbReference type="PROSITE" id="PS50157">
    <property type="entry name" value="ZINC_FINGER_C2H2_2"/>
    <property type="match status" value="1"/>
</dbReference>
<name>A0AAD5U9Q1_9FUNG</name>
<keyword evidence="1" id="KW-0479">Metal-binding</keyword>
<accession>A0AAD5U9Q1</accession>
<feature type="compositionally biased region" description="Low complexity" evidence="2">
    <location>
        <begin position="200"/>
        <end position="211"/>
    </location>
</feature>
<dbReference type="GO" id="GO:0008270">
    <property type="term" value="F:zinc ion binding"/>
    <property type="evidence" value="ECO:0007669"/>
    <property type="project" value="UniProtKB-KW"/>
</dbReference>
<evidence type="ECO:0000256" key="1">
    <source>
        <dbReference type="PROSITE-ProRule" id="PRU00042"/>
    </source>
</evidence>
<organism evidence="4 5">
    <name type="scientific">Boothiomyces macroporosus</name>
    <dbReference type="NCBI Taxonomy" id="261099"/>
    <lineage>
        <taxon>Eukaryota</taxon>
        <taxon>Fungi</taxon>
        <taxon>Fungi incertae sedis</taxon>
        <taxon>Chytridiomycota</taxon>
        <taxon>Chytridiomycota incertae sedis</taxon>
        <taxon>Chytridiomycetes</taxon>
        <taxon>Rhizophydiales</taxon>
        <taxon>Terramycetaceae</taxon>
        <taxon>Boothiomyces</taxon>
    </lineage>
</organism>
<evidence type="ECO:0000313" key="5">
    <source>
        <dbReference type="Proteomes" id="UP001210925"/>
    </source>
</evidence>
<sequence>TIVDVGKRENLKRVIESALCSLPKRNKLEDIEIPPIVPEIPSSPSDDVSEPSTVLLDSADTNSIGTVDLDDSIELQSEDSVEHSPEQELEVHSVRILQHPMSPSILEKLVSDKDQVALKGSSIPTPEGYSPGKDISGLKNTFLSGYSQDSKERNTVFVKHTLPNLDGKTPQQVTFRDPPPGDLVKLSENNTQNDDKPAQTNSLSSSQTISTSVANQNTLRLIGMIPKHILDAPKPPPNSPNFQYLHPSIPTKPPIVGQNGMKYFPCNECDEIFDTRGKRYVHQKNVHAQVYHFNFPDEGGFEINRGEPFKCPRCSHLATSYRMLHLHTKRCLKTGLDIFGPFKFNCTQCEEIFASEHDRNTHFQNVHRTVFLIKFSDGGNRH</sequence>
<dbReference type="InterPro" id="IPR013087">
    <property type="entry name" value="Znf_C2H2_type"/>
</dbReference>
<feature type="region of interest" description="Disordered" evidence="2">
    <location>
        <begin position="161"/>
        <end position="211"/>
    </location>
</feature>
<dbReference type="PROSITE" id="PS00028">
    <property type="entry name" value="ZINC_FINGER_C2H2_1"/>
    <property type="match status" value="2"/>
</dbReference>
<feature type="non-terminal residue" evidence="4">
    <location>
        <position position="1"/>
    </location>
</feature>
<comment type="caution">
    <text evidence="4">The sequence shown here is derived from an EMBL/GenBank/DDBJ whole genome shotgun (WGS) entry which is preliminary data.</text>
</comment>
<keyword evidence="1" id="KW-0862">Zinc</keyword>
<keyword evidence="1" id="KW-0863">Zinc-finger</keyword>
<protein>
    <recommendedName>
        <fullName evidence="3">C2H2-type domain-containing protein</fullName>
    </recommendedName>
</protein>
<proteinExistence type="predicted"/>
<dbReference type="EMBL" id="JADGKB010000166">
    <property type="protein sequence ID" value="KAJ3251813.1"/>
    <property type="molecule type" value="Genomic_DNA"/>
</dbReference>
<feature type="domain" description="C2H2-type" evidence="3">
    <location>
        <begin position="264"/>
        <end position="288"/>
    </location>
</feature>
<dbReference type="SMART" id="SM00355">
    <property type="entry name" value="ZnF_C2H2"/>
    <property type="match status" value="3"/>
</dbReference>
<gene>
    <name evidence="4" type="ORF">HK103_002056</name>
</gene>